<evidence type="ECO:0000313" key="4">
    <source>
        <dbReference type="EMBL" id="EJZ84614.1"/>
    </source>
</evidence>
<dbReference type="PROSITE" id="PS50977">
    <property type="entry name" value="HTH_TETR_2"/>
    <property type="match status" value="1"/>
</dbReference>
<dbReference type="Gene3D" id="1.10.357.10">
    <property type="entry name" value="Tetracycline Repressor, domain 2"/>
    <property type="match status" value="1"/>
</dbReference>
<dbReference type="InterPro" id="IPR001647">
    <property type="entry name" value="HTH_TetR"/>
</dbReference>
<dbReference type="RefSeq" id="WP_009138454.1">
    <property type="nucleotide sequence ID" value="NZ_JH815198.1"/>
</dbReference>
<dbReference type="InterPro" id="IPR009057">
    <property type="entry name" value="Homeodomain-like_sf"/>
</dbReference>
<comment type="caution">
    <text evidence="4">The sequence shown here is derived from an EMBL/GenBank/DDBJ whole genome shotgun (WGS) entry which is preliminary data.</text>
</comment>
<dbReference type="PANTHER" id="PTHR43479">
    <property type="entry name" value="ACREF/ENVCD OPERON REPRESSOR-RELATED"/>
    <property type="match status" value="1"/>
</dbReference>
<dbReference type="Pfam" id="PF14278">
    <property type="entry name" value="TetR_C_8"/>
    <property type="match status" value="1"/>
</dbReference>
<dbReference type="PATRIC" id="fig|742818.3.peg.242"/>
<feature type="domain" description="HTH tetR-type" evidence="3">
    <location>
        <begin position="9"/>
        <end position="69"/>
    </location>
</feature>
<dbReference type="EMBL" id="ADMD01000001">
    <property type="protein sequence ID" value="EJZ84614.1"/>
    <property type="molecule type" value="Genomic_DNA"/>
</dbReference>
<dbReference type="GO" id="GO:0003677">
    <property type="term" value="F:DNA binding"/>
    <property type="evidence" value="ECO:0007669"/>
    <property type="project" value="UniProtKB-UniRule"/>
</dbReference>
<feature type="DNA-binding region" description="H-T-H motif" evidence="2">
    <location>
        <begin position="32"/>
        <end position="51"/>
    </location>
</feature>
<dbReference type="InterPro" id="IPR039532">
    <property type="entry name" value="TetR_C_Firmicutes"/>
</dbReference>
<dbReference type="eggNOG" id="COG1309">
    <property type="taxonomic scope" value="Bacteria"/>
</dbReference>
<gene>
    <name evidence="4" type="ORF">HMPREF9451_00218</name>
</gene>
<dbReference type="Proteomes" id="UP000006069">
    <property type="component" value="Unassembled WGS sequence"/>
</dbReference>
<evidence type="ECO:0000256" key="1">
    <source>
        <dbReference type="ARBA" id="ARBA00023125"/>
    </source>
</evidence>
<dbReference type="HOGENOM" id="CLU_087539_6_1_11"/>
<dbReference type="InterPro" id="IPR050624">
    <property type="entry name" value="HTH-type_Tx_Regulator"/>
</dbReference>
<keyword evidence="1 2" id="KW-0238">DNA-binding</keyword>
<evidence type="ECO:0000259" key="3">
    <source>
        <dbReference type="PROSITE" id="PS50977"/>
    </source>
</evidence>
<sequence>MDKRSEANRQTRERIARALLRLLGIKEFSDISVTDIVREAHVARASYYRNFSSKEDILVNAGRLIMVDFGKAMGEIDGGCLSYEGVVLTFRYFREYRIELLRLHEAGFTSIYERLFQEYVVRTAQGRIPESMLRYGVSFYTGALFNVYVRWLENGMKESPERMASLFYTMMAAAFESVGTSFMEGEKVDKAVGTHRCEAVAEER</sequence>
<reference evidence="4 5" key="1">
    <citation type="submission" date="2012-08" db="EMBL/GenBank/DDBJ databases">
        <title>The Genome Sequence of Slackia piriformis YIT 12062.</title>
        <authorList>
            <consortium name="The Broad Institute Genome Sequencing Platform"/>
            <person name="Earl A."/>
            <person name="Ward D."/>
            <person name="Feldgarden M."/>
            <person name="Gevers D."/>
            <person name="Morotomi M."/>
            <person name="Walker B."/>
            <person name="Young S.K."/>
            <person name="Zeng Q."/>
            <person name="Gargeya S."/>
            <person name="Fitzgerald M."/>
            <person name="Haas B."/>
            <person name="Abouelleil A."/>
            <person name="Alvarado L."/>
            <person name="Arachchi H.M."/>
            <person name="Berlin A.M."/>
            <person name="Chapman S.B."/>
            <person name="Goldberg J."/>
            <person name="Griggs A."/>
            <person name="Gujja S."/>
            <person name="Hansen M."/>
            <person name="Howarth C."/>
            <person name="Imamovic A."/>
            <person name="Larimer J."/>
            <person name="McCowen C."/>
            <person name="Montmayeur A."/>
            <person name="Murphy C."/>
            <person name="Neiman D."/>
            <person name="Pearson M."/>
            <person name="Priest M."/>
            <person name="Roberts A."/>
            <person name="Saif S."/>
            <person name="Shea T."/>
            <person name="Sisk P."/>
            <person name="Sykes S."/>
            <person name="Wortman J."/>
            <person name="Nusbaum C."/>
            <person name="Birren B."/>
        </authorList>
    </citation>
    <scope>NUCLEOTIDE SEQUENCE [LARGE SCALE GENOMIC DNA]</scope>
    <source>
        <strain evidence="4 5">YIT 12062</strain>
    </source>
</reference>
<evidence type="ECO:0000313" key="5">
    <source>
        <dbReference type="Proteomes" id="UP000006069"/>
    </source>
</evidence>
<dbReference type="PANTHER" id="PTHR43479:SF11">
    <property type="entry name" value="ACREF_ENVCD OPERON REPRESSOR-RELATED"/>
    <property type="match status" value="1"/>
</dbReference>
<organism evidence="4 5">
    <name type="scientific">Slackia piriformis YIT 12062</name>
    <dbReference type="NCBI Taxonomy" id="742818"/>
    <lineage>
        <taxon>Bacteria</taxon>
        <taxon>Bacillati</taxon>
        <taxon>Actinomycetota</taxon>
        <taxon>Coriobacteriia</taxon>
        <taxon>Eggerthellales</taxon>
        <taxon>Eggerthellaceae</taxon>
        <taxon>Slackia</taxon>
    </lineage>
</organism>
<dbReference type="SUPFAM" id="SSF46689">
    <property type="entry name" value="Homeodomain-like"/>
    <property type="match status" value="1"/>
</dbReference>
<dbReference type="OrthoDB" id="3235020at2"/>
<proteinExistence type="predicted"/>
<name>K0YYB9_9ACTN</name>
<evidence type="ECO:0000256" key="2">
    <source>
        <dbReference type="PROSITE-ProRule" id="PRU00335"/>
    </source>
</evidence>
<keyword evidence="5" id="KW-1185">Reference proteome</keyword>
<protein>
    <recommendedName>
        <fullName evidence="3">HTH tetR-type domain-containing protein</fullName>
    </recommendedName>
</protein>
<accession>K0YYB9</accession>
<dbReference type="AlphaFoldDB" id="K0YYB9"/>
<dbReference type="InParanoid" id="K0YYB9"/>
<dbReference type="Pfam" id="PF00440">
    <property type="entry name" value="TetR_N"/>
    <property type="match status" value="1"/>
</dbReference>